<gene>
    <name evidence="2" type="ORF">AKJ64_02340</name>
</gene>
<comment type="caution">
    <text evidence="2">The sequence shown here is derived from an EMBL/GenBank/DDBJ whole genome shotgun (WGS) entry which is preliminary data.</text>
</comment>
<accession>A0A133UEZ1</accession>
<name>A0A133UEZ1_9EURY</name>
<evidence type="ECO:0000313" key="3">
    <source>
        <dbReference type="Proteomes" id="UP000070373"/>
    </source>
</evidence>
<evidence type="ECO:0000313" key="2">
    <source>
        <dbReference type="EMBL" id="KXA92745.1"/>
    </source>
</evidence>
<sequence length="82" mass="9667">MGKNNSNASAESRIEDLTERMEDLEERIDGLEKIIKSNLKKKRPRKKKKSKSSGESEGYTNHTYLKKTIDDAKRRYEREHKI</sequence>
<protein>
    <submittedName>
        <fullName evidence="2">Uncharacterized protein</fullName>
    </submittedName>
</protein>
<dbReference type="Proteomes" id="UP000070373">
    <property type="component" value="Unassembled WGS sequence"/>
</dbReference>
<feature type="compositionally biased region" description="Basic residues" evidence="1">
    <location>
        <begin position="38"/>
        <end position="51"/>
    </location>
</feature>
<feature type="region of interest" description="Disordered" evidence="1">
    <location>
        <begin position="36"/>
        <end position="82"/>
    </location>
</feature>
<organism evidence="2 3">
    <name type="scientific">candidate division MSBL1 archaeon SCGC-AAA259E17</name>
    <dbReference type="NCBI Taxonomy" id="1698263"/>
    <lineage>
        <taxon>Archaea</taxon>
        <taxon>Methanobacteriati</taxon>
        <taxon>Methanobacteriota</taxon>
        <taxon>candidate division MSBL1</taxon>
    </lineage>
</organism>
<dbReference type="EMBL" id="LHXN01000033">
    <property type="protein sequence ID" value="KXA92745.1"/>
    <property type="molecule type" value="Genomic_DNA"/>
</dbReference>
<reference evidence="2 3" key="1">
    <citation type="journal article" date="2016" name="Sci. Rep.">
        <title>Metabolic traits of an uncultured archaeal lineage -MSBL1- from brine pools of the Red Sea.</title>
        <authorList>
            <person name="Mwirichia R."/>
            <person name="Alam I."/>
            <person name="Rashid M."/>
            <person name="Vinu M."/>
            <person name="Ba-Alawi W."/>
            <person name="Anthony Kamau A."/>
            <person name="Kamanda Ngugi D."/>
            <person name="Goker M."/>
            <person name="Klenk H.P."/>
            <person name="Bajic V."/>
            <person name="Stingl U."/>
        </authorList>
    </citation>
    <scope>NUCLEOTIDE SEQUENCE [LARGE SCALE GENOMIC DNA]</scope>
    <source>
        <strain evidence="2">SCGC-AAA259E17</strain>
    </source>
</reference>
<dbReference type="AlphaFoldDB" id="A0A133UEZ1"/>
<proteinExistence type="predicted"/>
<evidence type="ECO:0000256" key="1">
    <source>
        <dbReference type="SAM" id="MobiDB-lite"/>
    </source>
</evidence>
<keyword evidence="3" id="KW-1185">Reference proteome</keyword>
<feature type="compositionally biased region" description="Basic and acidic residues" evidence="1">
    <location>
        <begin position="67"/>
        <end position="82"/>
    </location>
</feature>